<evidence type="ECO:0000313" key="1">
    <source>
        <dbReference type="EMBL" id="VBB16473.1"/>
    </source>
</evidence>
<keyword evidence="2" id="KW-1185">Reference proteome</keyword>
<reference evidence="1 2" key="1">
    <citation type="submission" date="2017-11" db="EMBL/GenBank/DDBJ databases">
        <authorList>
            <person name="Seth-Smith MB H."/>
        </authorList>
    </citation>
    <scope>NUCLEOTIDE SEQUENCE [LARGE SCALE GENOMIC DNA]</scope>
    <source>
        <strain evidence="1">E</strain>
    </source>
</reference>
<dbReference type="EMBL" id="LR025744">
    <property type="protein sequence ID" value="VBB16473.1"/>
    <property type="molecule type" value="Genomic_DNA"/>
</dbReference>
<evidence type="ECO:0000313" key="2">
    <source>
        <dbReference type="Proteomes" id="UP000268684"/>
    </source>
</evidence>
<dbReference type="Proteomes" id="UP000268684">
    <property type="component" value="Chromosome III"/>
</dbReference>
<sequence length="66" mass="6932">MGQLIVGDEGPDMNIKVYSGLLGLPVQGGYLDTTTGINWRLPVPLLKLAKSGKASNAAQESLLACF</sequence>
<accession>A0AAJ5T8J9</accession>
<protein>
    <submittedName>
        <fullName evidence="1">Uncharacterized protein</fullName>
    </submittedName>
</protein>
<gene>
    <name evidence="1" type="ORF">BSTAB16_6678</name>
</gene>
<dbReference type="AlphaFoldDB" id="A0AAJ5T8J9"/>
<organism evidence="1 2">
    <name type="scientific">Burkholderia stabilis</name>
    <dbReference type="NCBI Taxonomy" id="95485"/>
    <lineage>
        <taxon>Bacteria</taxon>
        <taxon>Pseudomonadati</taxon>
        <taxon>Pseudomonadota</taxon>
        <taxon>Betaproteobacteria</taxon>
        <taxon>Burkholderiales</taxon>
        <taxon>Burkholderiaceae</taxon>
        <taxon>Burkholderia</taxon>
        <taxon>Burkholderia cepacia complex</taxon>
    </lineage>
</organism>
<dbReference type="RefSeq" id="WP_163013025.1">
    <property type="nucleotide sequence ID" value="NZ_LR025744.1"/>
</dbReference>
<name>A0AAJ5T8J9_9BURK</name>
<proteinExistence type="predicted"/>
<dbReference type="GeneID" id="71060150"/>